<gene>
    <name evidence="1" type="ORF">LX32DRAFT_364156</name>
</gene>
<comment type="caution">
    <text evidence="1">The sequence shown here is derived from an EMBL/GenBank/DDBJ whole genome shotgun (WGS) entry which is preliminary data.</text>
</comment>
<sequence length="107" mass="11583">MADEITHNDSLFAIDEREASSLHGKLAPVSARIGSRLLSCPAYRGGLLSATNEKWRIGPAFLDGQVSRGKKCCNYWVACTKAGFKTCRSGGCVEKCGEEERSGVTNR</sequence>
<evidence type="ECO:0000313" key="2">
    <source>
        <dbReference type="Proteomes" id="UP001232148"/>
    </source>
</evidence>
<protein>
    <submittedName>
        <fullName evidence="1">Uncharacterized protein</fullName>
    </submittedName>
</protein>
<organism evidence="1 2">
    <name type="scientific">Colletotrichum zoysiae</name>
    <dbReference type="NCBI Taxonomy" id="1216348"/>
    <lineage>
        <taxon>Eukaryota</taxon>
        <taxon>Fungi</taxon>
        <taxon>Dikarya</taxon>
        <taxon>Ascomycota</taxon>
        <taxon>Pezizomycotina</taxon>
        <taxon>Sordariomycetes</taxon>
        <taxon>Hypocreomycetidae</taxon>
        <taxon>Glomerellales</taxon>
        <taxon>Glomerellaceae</taxon>
        <taxon>Colletotrichum</taxon>
        <taxon>Colletotrichum graminicola species complex</taxon>
    </lineage>
</organism>
<dbReference type="AlphaFoldDB" id="A0AAD9M1L2"/>
<dbReference type="Proteomes" id="UP001232148">
    <property type="component" value="Unassembled WGS sequence"/>
</dbReference>
<accession>A0AAD9M1L2</accession>
<name>A0AAD9M1L2_9PEZI</name>
<reference evidence="1" key="1">
    <citation type="submission" date="2021-06" db="EMBL/GenBank/DDBJ databases">
        <title>Comparative genomics, transcriptomics and evolutionary studies reveal genomic signatures of adaptation to plant cell wall in hemibiotrophic fungi.</title>
        <authorList>
            <consortium name="DOE Joint Genome Institute"/>
            <person name="Baroncelli R."/>
            <person name="Diaz J.F."/>
            <person name="Benocci T."/>
            <person name="Peng M."/>
            <person name="Battaglia E."/>
            <person name="Haridas S."/>
            <person name="Andreopoulos W."/>
            <person name="Labutti K."/>
            <person name="Pangilinan J."/>
            <person name="Floch G.L."/>
            <person name="Makela M.R."/>
            <person name="Henrissat B."/>
            <person name="Grigoriev I.V."/>
            <person name="Crouch J.A."/>
            <person name="De Vries R.P."/>
            <person name="Sukno S.A."/>
            <person name="Thon M.R."/>
        </authorList>
    </citation>
    <scope>NUCLEOTIDE SEQUENCE</scope>
    <source>
        <strain evidence="1">MAFF235873</strain>
    </source>
</reference>
<evidence type="ECO:0000313" key="1">
    <source>
        <dbReference type="EMBL" id="KAK2029369.1"/>
    </source>
</evidence>
<dbReference type="EMBL" id="MU842865">
    <property type="protein sequence ID" value="KAK2029369.1"/>
    <property type="molecule type" value="Genomic_DNA"/>
</dbReference>
<keyword evidence="2" id="KW-1185">Reference proteome</keyword>
<proteinExistence type="predicted"/>